<dbReference type="Proteomes" id="UP000734854">
    <property type="component" value="Unassembled WGS sequence"/>
</dbReference>
<comment type="caution">
    <text evidence="8">Lacks conserved residue(s) required for the propagation of feature annotation.</text>
</comment>
<dbReference type="GO" id="GO:0080043">
    <property type="term" value="F:quercetin 3-O-glucosyltransferase activity"/>
    <property type="evidence" value="ECO:0007669"/>
    <property type="project" value="TreeGrafter"/>
</dbReference>
<evidence type="ECO:0000256" key="7">
    <source>
        <dbReference type="ARBA" id="ARBA00023136"/>
    </source>
</evidence>
<organism evidence="10 11">
    <name type="scientific">Zingiber officinale</name>
    <name type="common">Ginger</name>
    <name type="synonym">Amomum zingiber</name>
    <dbReference type="NCBI Taxonomy" id="94328"/>
    <lineage>
        <taxon>Eukaryota</taxon>
        <taxon>Viridiplantae</taxon>
        <taxon>Streptophyta</taxon>
        <taxon>Embryophyta</taxon>
        <taxon>Tracheophyta</taxon>
        <taxon>Spermatophyta</taxon>
        <taxon>Magnoliopsida</taxon>
        <taxon>Liliopsida</taxon>
        <taxon>Zingiberales</taxon>
        <taxon>Zingiberaceae</taxon>
        <taxon>Zingiber</taxon>
    </lineage>
</organism>
<evidence type="ECO:0000256" key="3">
    <source>
        <dbReference type="ARBA" id="ARBA00009995"/>
    </source>
</evidence>
<dbReference type="Gene3D" id="3.40.50.2000">
    <property type="entry name" value="Glycogen Phosphorylase B"/>
    <property type="match status" value="2"/>
</dbReference>
<comment type="caution">
    <text evidence="10">The sequence shown here is derived from an EMBL/GenBank/DDBJ whole genome shotgun (WGS) entry which is preliminary data.</text>
</comment>
<evidence type="ECO:0000313" key="10">
    <source>
        <dbReference type="EMBL" id="KAG6513442.1"/>
    </source>
</evidence>
<evidence type="ECO:0000256" key="2">
    <source>
        <dbReference type="ARBA" id="ARBA00008574"/>
    </source>
</evidence>
<comment type="similarity">
    <text evidence="2 8">Belongs to the DHHC palmitoyltransferase family.</text>
</comment>
<dbReference type="InterPro" id="IPR001594">
    <property type="entry name" value="Palmitoyltrfase_DHHC"/>
</dbReference>
<feature type="domain" description="Palmitoyltransferase DHHC" evidence="9">
    <location>
        <begin position="63"/>
        <end position="94"/>
    </location>
</feature>
<dbReference type="FunFam" id="3.40.50.2000:FF:000108">
    <property type="entry name" value="UDP-glycosyltransferase 83A1"/>
    <property type="match status" value="1"/>
</dbReference>
<comment type="subcellular location">
    <subcellularLocation>
        <location evidence="1">Membrane</location>
        <topology evidence="1">Multi-pass membrane protein</topology>
    </subcellularLocation>
</comment>
<accession>A0A8J5GR69</accession>
<keyword evidence="7 8" id="KW-0472">Membrane</keyword>
<keyword evidence="4 8" id="KW-0808">Transferase</keyword>
<dbReference type="AlphaFoldDB" id="A0A8J5GR69"/>
<protein>
    <recommendedName>
        <fullName evidence="8">S-acyltransferase</fullName>
        <ecNumber evidence="8">2.3.1.225</ecNumber>
    </recommendedName>
    <alternativeName>
        <fullName evidence="8">Palmitoyltransferase</fullName>
    </alternativeName>
</protein>
<name>A0A8J5GR69_ZINOF</name>
<dbReference type="FunFam" id="3.40.50.2000:FF:000061">
    <property type="entry name" value="UDP-glycosyltransferase 83A1"/>
    <property type="match status" value="1"/>
</dbReference>
<feature type="transmembrane region" description="Helical" evidence="8">
    <location>
        <begin position="122"/>
        <end position="155"/>
    </location>
</feature>
<evidence type="ECO:0000256" key="8">
    <source>
        <dbReference type="RuleBase" id="RU079119"/>
    </source>
</evidence>
<dbReference type="CDD" id="cd03784">
    <property type="entry name" value="GT1_Gtf-like"/>
    <property type="match status" value="1"/>
</dbReference>
<keyword evidence="8" id="KW-0012">Acyltransferase</keyword>
<reference evidence="10 11" key="1">
    <citation type="submission" date="2020-08" db="EMBL/GenBank/DDBJ databases">
        <title>Plant Genome Project.</title>
        <authorList>
            <person name="Zhang R.-G."/>
        </authorList>
    </citation>
    <scope>NUCLEOTIDE SEQUENCE [LARGE SCALE GENOMIC DNA]</scope>
    <source>
        <tissue evidence="10">Rhizome</tissue>
    </source>
</reference>
<dbReference type="SUPFAM" id="SSF53756">
    <property type="entry name" value="UDP-Glycosyltransferase/glycogen phosphorylase"/>
    <property type="match status" value="1"/>
</dbReference>
<gene>
    <name evidence="10" type="ORF">ZIOFF_023772</name>
</gene>
<dbReference type="GO" id="GO:0016020">
    <property type="term" value="C:membrane"/>
    <property type="evidence" value="ECO:0007669"/>
    <property type="project" value="UniProtKB-SubCell"/>
</dbReference>
<dbReference type="EMBL" id="JACMSC010000007">
    <property type="protein sequence ID" value="KAG6513442.1"/>
    <property type="molecule type" value="Genomic_DNA"/>
</dbReference>
<proteinExistence type="inferred from homology"/>
<sequence>MNKDGWTQSSQCDLEELSGLVPWIGLGNLNICIKLSSGLPYHLQYLRSCAIIQSDATVGIRGCLKKNRTVLKYSKHCRVCDKCVDGFDHHCRWAVGMLVLILCFVERRRFSAEIVSKLGSSFSLAPFIIVVAVCTLLAMVATLPVAQLFFFHILLIKKGISTYDYIIALREQDQEQEQLAVGGQQSPQMSQVSSFTGLSSTSSFNQFHRGAWCTPPRLFLEDQDNVYSLCADDKLKKMALRVIAESLSEEEIAGLKEAIPCDGHQQQRMDVPHVLALPFPAQGHVIPFMELCHCLVDHGFKVTFVNTEFNHKRLLTALSAGSAVEQIALVTVPDGLGPEEDRNDLARLTEAFTKVMPRCLEELIEKSKKTEDPMSCMLVDANMGWALEVGCKKGLRSASFWPAAAQVLATLLSIPKLISRGVINADGTPISEHETFQLGPGMPFINASHLIWNLLGDGRTKQLIFNHIVNNNRAIDVADFIICNSFKELEEPTFRYNPKILPIGPLLTGLRPNRALGNFWPEDAACLSWLDERQPGSVVYVAFGSFTIFDRGQFQEFALGLEATGRPFLWVVRPDLTGDSADAYSDGFKERVGDRGKIVAWAPQQKVLAHPSVACFVSHCGWNSTMEGVRNGKLFLCWPYFGDQFLNQSYICDDWKVGLRMTPDESGIVKREQVKSKVEELLSNEEMRARASMLKENAQQNINEGGASLENLKTFMDAFKP</sequence>
<dbReference type="PROSITE" id="PS50216">
    <property type="entry name" value="DHHC"/>
    <property type="match status" value="1"/>
</dbReference>
<dbReference type="Pfam" id="PF01529">
    <property type="entry name" value="DHHC"/>
    <property type="match status" value="1"/>
</dbReference>
<dbReference type="PANTHER" id="PTHR11926">
    <property type="entry name" value="GLUCOSYL/GLUCURONOSYL TRANSFERASES"/>
    <property type="match status" value="1"/>
</dbReference>
<keyword evidence="5 8" id="KW-0812">Transmembrane</keyword>
<dbReference type="Pfam" id="PF00201">
    <property type="entry name" value="UDPGT"/>
    <property type="match status" value="1"/>
</dbReference>
<evidence type="ECO:0000256" key="4">
    <source>
        <dbReference type="ARBA" id="ARBA00022679"/>
    </source>
</evidence>
<evidence type="ECO:0000256" key="1">
    <source>
        <dbReference type="ARBA" id="ARBA00004141"/>
    </source>
</evidence>
<comment type="similarity">
    <text evidence="3">Belongs to the UDP-glycosyltransferase family.</text>
</comment>
<comment type="catalytic activity">
    <reaction evidence="8">
        <text>L-cysteinyl-[protein] + hexadecanoyl-CoA = S-hexadecanoyl-L-cysteinyl-[protein] + CoA</text>
        <dbReference type="Rhea" id="RHEA:36683"/>
        <dbReference type="Rhea" id="RHEA-COMP:10131"/>
        <dbReference type="Rhea" id="RHEA-COMP:11032"/>
        <dbReference type="ChEBI" id="CHEBI:29950"/>
        <dbReference type="ChEBI" id="CHEBI:57287"/>
        <dbReference type="ChEBI" id="CHEBI:57379"/>
        <dbReference type="ChEBI" id="CHEBI:74151"/>
        <dbReference type="EC" id="2.3.1.225"/>
    </reaction>
</comment>
<dbReference type="InterPro" id="IPR002213">
    <property type="entry name" value="UDP_glucos_trans"/>
</dbReference>
<evidence type="ECO:0000313" key="11">
    <source>
        <dbReference type="Proteomes" id="UP000734854"/>
    </source>
</evidence>
<evidence type="ECO:0000256" key="6">
    <source>
        <dbReference type="ARBA" id="ARBA00022989"/>
    </source>
</evidence>
<dbReference type="GO" id="GO:0019706">
    <property type="term" value="F:protein-cysteine S-palmitoyltransferase activity"/>
    <property type="evidence" value="ECO:0007669"/>
    <property type="project" value="UniProtKB-EC"/>
</dbReference>
<evidence type="ECO:0000256" key="5">
    <source>
        <dbReference type="ARBA" id="ARBA00022692"/>
    </source>
</evidence>
<evidence type="ECO:0000259" key="9">
    <source>
        <dbReference type="Pfam" id="PF01529"/>
    </source>
</evidence>
<keyword evidence="11" id="KW-1185">Reference proteome</keyword>
<keyword evidence="6 8" id="KW-1133">Transmembrane helix</keyword>
<comment type="domain">
    <text evidence="8">The DHHC domain is required for palmitoyltransferase activity.</text>
</comment>
<dbReference type="EC" id="2.3.1.225" evidence="8"/>
<dbReference type="PANTHER" id="PTHR11926:SF1412">
    <property type="entry name" value="UDP-GLYCOSYLTRANSFERASE 83A1-LIKE"/>
    <property type="match status" value="1"/>
</dbReference>
<dbReference type="GO" id="GO:0080044">
    <property type="term" value="F:quercetin 7-O-glucosyltransferase activity"/>
    <property type="evidence" value="ECO:0007669"/>
    <property type="project" value="TreeGrafter"/>
</dbReference>